<feature type="domain" description="Metallo-beta-lactamase" evidence="2">
    <location>
        <begin position="110"/>
        <end position="310"/>
    </location>
</feature>
<dbReference type="PANTHER" id="PTHR15032:SF4">
    <property type="entry name" value="N-ACYL-PHOSPHATIDYLETHANOLAMINE-HYDROLYZING PHOSPHOLIPASE D"/>
    <property type="match status" value="1"/>
</dbReference>
<comment type="caution">
    <text evidence="3">The sequence shown here is derived from an EMBL/GenBank/DDBJ whole genome shotgun (WGS) entry which is preliminary data.</text>
</comment>
<reference evidence="3 4" key="1">
    <citation type="submission" date="2023-09" db="EMBL/GenBank/DDBJ databases">
        <title>Whole genome shotgun sequencing (WGS) of Bosea sp. ZW T0_25, isolated from stored onions (Allium cepa).</title>
        <authorList>
            <person name="Stoll D.A."/>
            <person name="Huch M."/>
        </authorList>
    </citation>
    <scope>NUCLEOTIDE SEQUENCE [LARGE SCALE GENOMIC DNA]</scope>
    <source>
        <strain evidence="3 4">ZW T0_25</strain>
    </source>
</reference>
<dbReference type="RefSeq" id="WP_316017854.1">
    <property type="nucleotide sequence ID" value="NZ_JAWDID010000009.1"/>
</dbReference>
<proteinExistence type="predicted"/>
<evidence type="ECO:0000313" key="3">
    <source>
        <dbReference type="EMBL" id="MDU0339975.1"/>
    </source>
</evidence>
<organism evidence="3 4">
    <name type="scientific">Bosea rubneri</name>
    <dbReference type="NCBI Taxonomy" id="3075434"/>
    <lineage>
        <taxon>Bacteria</taxon>
        <taxon>Pseudomonadati</taxon>
        <taxon>Pseudomonadota</taxon>
        <taxon>Alphaproteobacteria</taxon>
        <taxon>Hyphomicrobiales</taxon>
        <taxon>Boseaceae</taxon>
        <taxon>Bosea</taxon>
    </lineage>
</organism>
<keyword evidence="4" id="KW-1185">Reference proteome</keyword>
<dbReference type="Pfam" id="PF12706">
    <property type="entry name" value="Lactamase_B_2"/>
    <property type="match status" value="1"/>
</dbReference>
<dbReference type="EMBL" id="JAWDID010000009">
    <property type="protein sequence ID" value="MDU0339975.1"/>
    <property type="molecule type" value="Genomic_DNA"/>
</dbReference>
<dbReference type="InterPro" id="IPR001279">
    <property type="entry name" value="Metallo-B-lactamas"/>
</dbReference>
<evidence type="ECO:0000256" key="1">
    <source>
        <dbReference type="SAM" id="SignalP"/>
    </source>
</evidence>
<dbReference type="Gene3D" id="3.60.15.10">
    <property type="entry name" value="Ribonuclease Z/Hydroxyacylglutathione hydrolase-like"/>
    <property type="match status" value="1"/>
</dbReference>
<name>A0ABU3S6H5_9HYPH</name>
<sequence length="352" mass="39392">MNRRKFLRFLGIPALFASGGVAWASYARSRNPYYQGPVSDHFNGLTFSDGRPVTKGLLDFLRWQTGDRQKEKFPEHFPAPPQDVPPASVEGLRVAHLGHASFLLQAAGLNILVDPVYSERASPFSFFGPKRVNAPGIAFANLPKIDVVLVTHNHYDHLDVDTLARLHQRDRPRMIMPLGNDSIVKAHDAAIQAEAHDWGTHLTLSDKVAVTLVPSYHWSARGAFDRRMALWCSFVIETPAGKLFHIGDTGFHDGSLYRELGEKHGPFRLALLPIGAYEPRWFMGDNHMNPEEAVEVMRFLRAEQALGHHWGTFQLTDEGVSRPAEALTVALDKAGLPPERFRAMQPGLVWEV</sequence>
<dbReference type="InterPro" id="IPR036866">
    <property type="entry name" value="RibonucZ/Hydroxyglut_hydro"/>
</dbReference>
<feature type="signal peptide" evidence="1">
    <location>
        <begin position="1"/>
        <end position="24"/>
    </location>
</feature>
<dbReference type="Proteomes" id="UP001254257">
    <property type="component" value="Unassembled WGS sequence"/>
</dbReference>
<keyword evidence="1" id="KW-0732">Signal</keyword>
<accession>A0ABU3S6H5</accession>
<evidence type="ECO:0000313" key="4">
    <source>
        <dbReference type="Proteomes" id="UP001254257"/>
    </source>
</evidence>
<gene>
    <name evidence="3" type="ORF">RKE40_08785</name>
</gene>
<dbReference type="PANTHER" id="PTHR15032">
    <property type="entry name" value="N-ACYL-PHOSPHATIDYLETHANOLAMINE-HYDROLYZING PHOSPHOLIPASE D"/>
    <property type="match status" value="1"/>
</dbReference>
<dbReference type="SUPFAM" id="SSF56281">
    <property type="entry name" value="Metallo-hydrolase/oxidoreductase"/>
    <property type="match status" value="1"/>
</dbReference>
<feature type="chain" id="PRO_5045411147" evidence="1">
    <location>
        <begin position="25"/>
        <end position="352"/>
    </location>
</feature>
<protein>
    <submittedName>
        <fullName evidence="3">MBL fold metallo-hydrolase</fullName>
    </submittedName>
</protein>
<evidence type="ECO:0000259" key="2">
    <source>
        <dbReference type="Pfam" id="PF12706"/>
    </source>
</evidence>